<sequence>MRSGEVGDVDSVDFTDDENRTVVTVSIPRSGDGMYIAHVMPMCSDDQIRVELHRGKGLAVIGSSTGRPEWGSGMQAAAPAQTS</sequence>
<feature type="region of interest" description="Disordered" evidence="1">
    <location>
        <begin position="62"/>
        <end position="83"/>
    </location>
</feature>
<evidence type="ECO:0000256" key="1">
    <source>
        <dbReference type="SAM" id="MobiDB-lite"/>
    </source>
</evidence>
<evidence type="ECO:0000313" key="2">
    <source>
        <dbReference type="EMBL" id="WUQ15836.1"/>
    </source>
</evidence>
<protein>
    <submittedName>
        <fullName evidence="2">Uncharacterized protein</fullName>
    </submittedName>
</protein>
<gene>
    <name evidence="2" type="ORF">OG517_32980</name>
</gene>
<dbReference type="EMBL" id="CP108090">
    <property type="protein sequence ID" value="WUQ15836.1"/>
    <property type="molecule type" value="Genomic_DNA"/>
</dbReference>
<keyword evidence="3" id="KW-1185">Reference proteome</keyword>
<proteinExistence type="predicted"/>
<organism evidence="2 3">
    <name type="scientific">Streptomyces virginiae</name>
    <name type="common">Streptomyces cinnamonensis</name>
    <dbReference type="NCBI Taxonomy" id="1961"/>
    <lineage>
        <taxon>Bacteria</taxon>
        <taxon>Bacillati</taxon>
        <taxon>Actinomycetota</taxon>
        <taxon>Actinomycetes</taxon>
        <taxon>Kitasatosporales</taxon>
        <taxon>Streptomycetaceae</taxon>
        <taxon>Streptomyces</taxon>
    </lineage>
</organism>
<dbReference type="RefSeq" id="WP_328964214.1">
    <property type="nucleotide sequence ID" value="NZ_CP108090.1"/>
</dbReference>
<accession>A0ABZ1TLF9</accession>
<dbReference type="Proteomes" id="UP001432039">
    <property type="component" value="Chromosome"/>
</dbReference>
<evidence type="ECO:0000313" key="3">
    <source>
        <dbReference type="Proteomes" id="UP001432039"/>
    </source>
</evidence>
<reference evidence="2" key="1">
    <citation type="submission" date="2022-10" db="EMBL/GenBank/DDBJ databases">
        <title>The complete genomes of actinobacterial strains from the NBC collection.</title>
        <authorList>
            <person name="Joergensen T.S."/>
            <person name="Alvarez Arevalo M."/>
            <person name="Sterndorff E.B."/>
            <person name="Faurdal D."/>
            <person name="Vuksanovic O."/>
            <person name="Mourched A.-S."/>
            <person name="Charusanti P."/>
            <person name="Shaw S."/>
            <person name="Blin K."/>
            <person name="Weber T."/>
        </authorList>
    </citation>
    <scope>NUCLEOTIDE SEQUENCE</scope>
    <source>
        <strain evidence="2">NBC_00248</strain>
    </source>
</reference>
<name>A0ABZ1TLF9_STRVG</name>